<dbReference type="GO" id="GO:0005576">
    <property type="term" value="C:extracellular region"/>
    <property type="evidence" value="ECO:0007669"/>
    <property type="project" value="UniProtKB-SubCell"/>
</dbReference>
<comment type="subcellular location">
    <subcellularLocation>
        <location evidence="2">Secreted</location>
    </subcellularLocation>
</comment>
<dbReference type="PANTHER" id="PTHR31297">
    <property type="entry name" value="GLUCAN ENDO-1,6-BETA-GLUCOSIDASE B"/>
    <property type="match status" value="1"/>
</dbReference>
<dbReference type="AlphaFoldDB" id="A0A1F8A8R6"/>
<comment type="catalytic activity">
    <reaction evidence="11">
        <text>Successive hydrolysis of beta-D-glucose units from the non-reducing ends of (1-&gt;3)-beta-D-glucans, releasing alpha-glucose.</text>
        <dbReference type="EC" id="3.2.1.58"/>
    </reaction>
</comment>
<evidence type="ECO:0000256" key="11">
    <source>
        <dbReference type="ARBA" id="ARBA00036824"/>
    </source>
</evidence>
<evidence type="ECO:0000259" key="18">
    <source>
        <dbReference type="Pfam" id="PF00150"/>
    </source>
</evidence>
<keyword evidence="8" id="KW-0464">Manganese</keyword>
<evidence type="ECO:0000256" key="1">
    <source>
        <dbReference type="ARBA" id="ARBA00001936"/>
    </source>
</evidence>
<evidence type="ECO:0000256" key="14">
    <source>
        <dbReference type="ARBA" id="ARBA00041261"/>
    </source>
</evidence>
<keyword evidence="7 16" id="KW-0378">Hydrolase</keyword>
<comment type="caution">
    <text evidence="19">The sequence shown here is derived from an EMBL/GenBank/DDBJ whole genome shotgun (WGS) entry which is preliminary data.</text>
</comment>
<dbReference type="InterPro" id="IPR050386">
    <property type="entry name" value="Glycosyl_hydrolase_5"/>
</dbReference>
<evidence type="ECO:0000256" key="2">
    <source>
        <dbReference type="ARBA" id="ARBA00004613"/>
    </source>
</evidence>
<dbReference type="GeneID" id="34447680"/>
<keyword evidence="10" id="KW-0961">Cell wall biogenesis/degradation</keyword>
<keyword evidence="5" id="KW-0964">Secreted</keyword>
<evidence type="ECO:0000256" key="12">
    <source>
        <dbReference type="ARBA" id="ARBA00037254"/>
    </source>
</evidence>
<dbReference type="GO" id="GO:0071555">
    <property type="term" value="P:cell wall organization"/>
    <property type="evidence" value="ECO:0007669"/>
    <property type="project" value="UniProtKB-KW"/>
</dbReference>
<evidence type="ECO:0000256" key="15">
    <source>
        <dbReference type="ARBA" id="ARBA00041265"/>
    </source>
</evidence>
<dbReference type="InterPro" id="IPR001547">
    <property type="entry name" value="Glyco_hydro_5"/>
</dbReference>
<dbReference type="SUPFAM" id="SSF51445">
    <property type="entry name" value="(Trans)glycosidases"/>
    <property type="match status" value="1"/>
</dbReference>
<keyword evidence="9 16" id="KW-0326">Glycosidase</keyword>
<name>A0A1F8A8R6_9EURO</name>
<evidence type="ECO:0000256" key="9">
    <source>
        <dbReference type="ARBA" id="ARBA00023295"/>
    </source>
</evidence>
<dbReference type="EC" id="3.2.1.58" evidence="13"/>
<evidence type="ECO:0000256" key="7">
    <source>
        <dbReference type="ARBA" id="ARBA00022801"/>
    </source>
</evidence>
<dbReference type="GO" id="GO:0009986">
    <property type="term" value="C:cell surface"/>
    <property type="evidence" value="ECO:0007669"/>
    <property type="project" value="TreeGrafter"/>
</dbReference>
<dbReference type="OrthoDB" id="1887033at2759"/>
<evidence type="ECO:0000256" key="13">
    <source>
        <dbReference type="ARBA" id="ARBA00038929"/>
    </source>
</evidence>
<comment type="function">
    <text evidence="12">Beta-glucanases participate in the metabolism of beta-glucan, the main structural component of the cell wall. It could also function biosynthetically as a transglycosylase.</text>
</comment>
<dbReference type="Proteomes" id="UP000179179">
    <property type="component" value="Unassembled WGS sequence"/>
</dbReference>
<organism evidence="19 20">
    <name type="scientific">Aspergillus bombycis</name>
    <dbReference type="NCBI Taxonomy" id="109264"/>
    <lineage>
        <taxon>Eukaryota</taxon>
        <taxon>Fungi</taxon>
        <taxon>Dikarya</taxon>
        <taxon>Ascomycota</taxon>
        <taxon>Pezizomycotina</taxon>
        <taxon>Eurotiomycetes</taxon>
        <taxon>Eurotiomycetidae</taxon>
        <taxon>Eurotiales</taxon>
        <taxon>Aspergillaceae</taxon>
        <taxon>Aspergillus</taxon>
    </lineage>
</organism>
<dbReference type="RefSeq" id="XP_022391405.1">
    <property type="nucleotide sequence ID" value="XM_022531420.1"/>
</dbReference>
<evidence type="ECO:0000313" key="19">
    <source>
        <dbReference type="EMBL" id="OGM47688.1"/>
    </source>
</evidence>
<dbReference type="STRING" id="109264.A0A1F8A8R6"/>
<feature type="signal peptide" evidence="17">
    <location>
        <begin position="1"/>
        <end position="19"/>
    </location>
</feature>
<comment type="cofactor">
    <cofactor evidence="1">
        <name>Mn(2+)</name>
        <dbReference type="ChEBI" id="CHEBI:29035"/>
    </cofactor>
</comment>
<evidence type="ECO:0000256" key="4">
    <source>
        <dbReference type="ARBA" id="ARBA00011245"/>
    </source>
</evidence>
<evidence type="ECO:0000256" key="16">
    <source>
        <dbReference type="RuleBase" id="RU361153"/>
    </source>
</evidence>
<evidence type="ECO:0000256" key="17">
    <source>
        <dbReference type="SAM" id="SignalP"/>
    </source>
</evidence>
<evidence type="ECO:0000256" key="8">
    <source>
        <dbReference type="ARBA" id="ARBA00023211"/>
    </source>
</evidence>
<keyword evidence="6 17" id="KW-0732">Signal</keyword>
<dbReference type="InterPro" id="IPR017853">
    <property type="entry name" value="GH"/>
</dbReference>
<evidence type="ECO:0000256" key="3">
    <source>
        <dbReference type="ARBA" id="ARBA00005641"/>
    </source>
</evidence>
<evidence type="ECO:0000313" key="20">
    <source>
        <dbReference type="Proteomes" id="UP000179179"/>
    </source>
</evidence>
<evidence type="ECO:0000256" key="10">
    <source>
        <dbReference type="ARBA" id="ARBA00023316"/>
    </source>
</evidence>
<proteinExistence type="inferred from homology"/>
<evidence type="ECO:0000256" key="6">
    <source>
        <dbReference type="ARBA" id="ARBA00022729"/>
    </source>
</evidence>
<comment type="subunit">
    <text evidence="4">Monomer.</text>
</comment>
<sequence>MRLSLLSLVLRTSISLAAAEYIDWRTYEANGVNLGGWLCQESTIDTTWWAQYSKGAPDEWGLCANQGSLCGSILEKRYASYITTADIDKLHTAGINTLRIPTTYAAWIKVPGSQLYSGNQVDFLKNIATYAITKYGMHVIIDVHSLPGGVNGMPFGEAEGHFGWFNNQTAFDYSLKAIDAVLSYVQDSDHPDSYTIAPINEPVDNEDLSTFGTPAALSDEGAAWVLKYIQEVLSKVAAINPKIPVMFQGSFRAPEYWAPNLSSSDNVVFDVHHYYFAGRGATGANITSYICADAEADVGDGSFPTFVGEWSIQAEFENSFARRQEALNTGLFAFAKYSRGSSYWTAKFSGNATVDGEGVQADYWNYMTWIDQDMIHPDEGEEVCA</sequence>
<accession>A0A1F8A8R6</accession>
<feature type="chain" id="PRO_5009534588" description="glucan 1,3-beta-glucosidase" evidence="17">
    <location>
        <begin position="20"/>
        <end position="385"/>
    </location>
</feature>
<dbReference type="Gene3D" id="3.20.20.80">
    <property type="entry name" value="Glycosidases"/>
    <property type="match status" value="1"/>
</dbReference>
<gene>
    <name evidence="19" type="ORF">ABOM_004290</name>
</gene>
<feature type="domain" description="Glycoside hydrolase family 5" evidence="18">
    <location>
        <begin position="78"/>
        <end position="346"/>
    </location>
</feature>
<dbReference type="Pfam" id="PF00150">
    <property type="entry name" value="Cellulase"/>
    <property type="match status" value="1"/>
</dbReference>
<dbReference type="GO" id="GO:0004338">
    <property type="term" value="F:glucan exo-1,3-beta-glucosidase activity"/>
    <property type="evidence" value="ECO:0007669"/>
    <property type="project" value="UniProtKB-EC"/>
</dbReference>
<dbReference type="EMBL" id="LYCR01000021">
    <property type="protein sequence ID" value="OGM47688.1"/>
    <property type="molecule type" value="Genomic_DNA"/>
</dbReference>
<keyword evidence="20" id="KW-1185">Reference proteome</keyword>
<protein>
    <recommendedName>
        <fullName evidence="13">glucan 1,3-beta-glucosidase</fullName>
        <ecNumber evidence="13">3.2.1.58</ecNumber>
    </recommendedName>
    <alternativeName>
        <fullName evidence="15">Exo-1,3-beta-glucanase 1</fullName>
    </alternativeName>
    <alternativeName>
        <fullName evidence="14">Exo-1,3-beta-glucanase A</fullName>
    </alternativeName>
</protein>
<comment type="similarity">
    <text evidence="3 16">Belongs to the glycosyl hydrolase 5 (cellulase A) family.</text>
</comment>
<dbReference type="PANTHER" id="PTHR31297:SF1">
    <property type="entry name" value="GLUCAN 1,3-BETA-GLUCOSIDASE I_II-RELATED"/>
    <property type="match status" value="1"/>
</dbReference>
<evidence type="ECO:0000256" key="5">
    <source>
        <dbReference type="ARBA" id="ARBA00022525"/>
    </source>
</evidence>
<reference evidence="19 20" key="1">
    <citation type="journal article" date="2016" name="Genome Biol. Evol.">
        <title>Draft genome sequence of an aflatoxigenic Aspergillus species, A. bombycis.</title>
        <authorList>
            <person name="Moore G.G."/>
            <person name="Mack B.M."/>
            <person name="Beltz S.B."/>
            <person name="Gilbert M.K."/>
        </authorList>
    </citation>
    <scope>NUCLEOTIDE SEQUENCE [LARGE SCALE GENOMIC DNA]</scope>
    <source>
        <strain evidence="20">NRRL 26010</strain>
    </source>
</reference>
<dbReference type="GO" id="GO:0009251">
    <property type="term" value="P:glucan catabolic process"/>
    <property type="evidence" value="ECO:0007669"/>
    <property type="project" value="TreeGrafter"/>
</dbReference>